<name>A0A0G4FA18_9ALVE</name>
<sequence>MTSTARLDHLRRGHQVQAEKEALLRTIMEAEKRPMCDPVLPSDLRELRQSRLRRRDLATELEVKEGKKPPADAQDVIRKMNNLYVKSKVEDKHFPLGGINFKGNSSDGVRGCMMPGAPPPLVCSKKNYLDLQAMILRNSQLDVDTESLRMKVRSSRIGSGRFYLSDKPRGYCHAAPLRRPMTTAELESLAEVSRTTVRSGQL</sequence>
<proteinExistence type="predicted"/>
<gene>
    <name evidence="1" type="ORF">Cvel_15812</name>
</gene>
<protein>
    <submittedName>
        <fullName evidence="1">Uncharacterized protein</fullName>
    </submittedName>
</protein>
<dbReference type="AlphaFoldDB" id="A0A0G4FA18"/>
<organism evidence="1">
    <name type="scientific">Chromera velia CCMP2878</name>
    <dbReference type="NCBI Taxonomy" id="1169474"/>
    <lineage>
        <taxon>Eukaryota</taxon>
        <taxon>Sar</taxon>
        <taxon>Alveolata</taxon>
        <taxon>Colpodellida</taxon>
        <taxon>Chromeraceae</taxon>
        <taxon>Chromera</taxon>
    </lineage>
</organism>
<accession>A0A0G4FA18</accession>
<dbReference type="VEuPathDB" id="CryptoDB:Cvel_15812"/>
<evidence type="ECO:0000313" key="1">
    <source>
        <dbReference type="EMBL" id="CEM09126.1"/>
    </source>
</evidence>
<dbReference type="EMBL" id="CDMZ01000206">
    <property type="protein sequence ID" value="CEM09126.1"/>
    <property type="molecule type" value="Genomic_DNA"/>
</dbReference>
<reference evidence="1" key="1">
    <citation type="submission" date="2014-11" db="EMBL/GenBank/DDBJ databases">
        <authorList>
            <person name="Otto D Thomas"/>
            <person name="Naeem Raeece"/>
        </authorList>
    </citation>
    <scope>NUCLEOTIDE SEQUENCE</scope>
</reference>